<reference evidence="1 2" key="1">
    <citation type="submission" date="2019-05" db="EMBL/GenBank/DDBJ databases">
        <title>Panacibacter sp. strain 17mud1-8 Genome sequencing and assembly.</title>
        <authorList>
            <person name="Chhetri G."/>
        </authorList>
    </citation>
    <scope>NUCLEOTIDE SEQUENCE [LARGE SCALE GENOMIC DNA]</scope>
    <source>
        <strain evidence="1 2">17mud1-8</strain>
    </source>
</reference>
<proteinExistence type="predicted"/>
<dbReference type="RefSeq" id="WP_137262649.1">
    <property type="nucleotide sequence ID" value="NZ_SZQL01000012.1"/>
</dbReference>
<evidence type="ECO:0000313" key="2">
    <source>
        <dbReference type="Proteomes" id="UP000305848"/>
    </source>
</evidence>
<dbReference type="AlphaFoldDB" id="A0A4U3KZ99"/>
<sequence>MENVIVNLLSDEALQELKEMERNKKIQILSEADVASLQARKEEMLREIDNYTYENILKNLKSSDS</sequence>
<dbReference type="Proteomes" id="UP000305848">
    <property type="component" value="Unassembled WGS sequence"/>
</dbReference>
<name>A0A4U3KZ99_9BACT</name>
<accession>A0A4U3KZ99</accession>
<protein>
    <submittedName>
        <fullName evidence="1">Uncharacterized protein</fullName>
    </submittedName>
</protein>
<evidence type="ECO:0000313" key="1">
    <source>
        <dbReference type="EMBL" id="TKK67219.1"/>
    </source>
</evidence>
<keyword evidence="2" id="KW-1185">Reference proteome</keyword>
<comment type="caution">
    <text evidence="1">The sequence shown here is derived from an EMBL/GenBank/DDBJ whole genome shotgun (WGS) entry which is preliminary data.</text>
</comment>
<gene>
    <name evidence="1" type="ORF">FC093_15150</name>
</gene>
<dbReference type="EMBL" id="SZQL01000012">
    <property type="protein sequence ID" value="TKK67219.1"/>
    <property type="molecule type" value="Genomic_DNA"/>
</dbReference>
<organism evidence="1 2">
    <name type="scientific">Ilyomonas limi</name>
    <dbReference type="NCBI Taxonomy" id="2575867"/>
    <lineage>
        <taxon>Bacteria</taxon>
        <taxon>Pseudomonadati</taxon>
        <taxon>Bacteroidota</taxon>
        <taxon>Chitinophagia</taxon>
        <taxon>Chitinophagales</taxon>
        <taxon>Chitinophagaceae</taxon>
        <taxon>Ilyomonas</taxon>
    </lineage>
</organism>